<evidence type="ECO:0000259" key="9">
    <source>
        <dbReference type="Pfam" id="PF14681"/>
    </source>
</evidence>
<gene>
    <name evidence="10" type="ORF">FGG08_000176</name>
</gene>
<comment type="caution">
    <text evidence="10">The sequence shown here is derived from an EMBL/GenBank/DDBJ whole genome shotgun (WGS) entry which is preliminary data.</text>
</comment>
<feature type="domain" description="Phosphoribosyltransferase" evidence="9">
    <location>
        <begin position="124"/>
        <end position="307"/>
    </location>
</feature>
<keyword evidence="7" id="KW-0067">ATP-binding</keyword>
<evidence type="ECO:0000256" key="3">
    <source>
        <dbReference type="ARBA" id="ARBA00012137"/>
    </source>
</evidence>
<dbReference type="GO" id="GO:0008655">
    <property type="term" value="P:pyrimidine-containing compound salvage"/>
    <property type="evidence" value="ECO:0007669"/>
    <property type="project" value="UniProtKB-ARBA"/>
</dbReference>
<dbReference type="Gene3D" id="3.40.50.300">
    <property type="entry name" value="P-loop containing nucleotide triphosphate hydrolases"/>
    <property type="match status" value="1"/>
</dbReference>
<dbReference type="CDD" id="cd06223">
    <property type="entry name" value="PRTases_typeI"/>
    <property type="match status" value="1"/>
</dbReference>
<dbReference type="SUPFAM" id="SSF53271">
    <property type="entry name" value="PRTase-like"/>
    <property type="match status" value="1"/>
</dbReference>
<keyword evidence="11" id="KW-1185">Reference proteome</keyword>
<evidence type="ECO:0000313" key="10">
    <source>
        <dbReference type="EMBL" id="KAH0547687.1"/>
    </source>
</evidence>
<dbReference type="InterPro" id="IPR029057">
    <property type="entry name" value="PRTase-like"/>
</dbReference>
<evidence type="ECO:0000256" key="1">
    <source>
        <dbReference type="ARBA" id="ARBA00004690"/>
    </source>
</evidence>
<evidence type="ECO:0000256" key="7">
    <source>
        <dbReference type="ARBA" id="ARBA00022840"/>
    </source>
</evidence>
<dbReference type="FunFam" id="3.40.50.2020:FF:000010">
    <property type="entry name" value="Uridine-cytidine kinase"/>
    <property type="match status" value="1"/>
</dbReference>
<dbReference type="AlphaFoldDB" id="A0A9P8IDX3"/>
<dbReference type="Pfam" id="PF00485">
    <property type="entry name" value="PRK"/>
    <property type="match status" value="1"/>
</dbReference>
<dbReference type="GO" id="GO:0004849">
    <property type="term" value="F:uridine kinase activity"/>
    <property type="evidence" value="ECO:0007669"/>
    <property type="project" value="UniProtKB-EC"/>
</dbReference>
<protein>
    <recommendedName>
        <fullName evidence="3">uridine/cytidine kinase</fullName>
        <ecNumber evidence="3">2.7.1.48</ecNumber>
    </recommendedName>
</protein>
<keyword evidence="6" id="KW-0418">Kinase</keyword>
<evidence type="ECO:0000256" key="4">
    <source>
        <dbReference type="ARBA" id="ARBA00022679"/>
    </source>
</evidence>
<evidence type="ECO:0000256" key="2">
    <source>
        <dbReference type="ARBA" id="ARBA00005408"/>
    </source>
</evidence>
<dbReference type="Pfam" id="PF14681">
    <property type="entry name" value="UPRTase"/>
    <property type="match status" value="1"/>
</dbReference>
<dbReference type="EMBL" id="JAGHQL010000002">
    <property type="protein sequence ID" value="KAH0547687.1"/>
    <property type="molecule type" value="Genomic_DNA"/>
</dbReference>
<name>A0A9P8IDX3_9PEZI</name>
<evidence type="ECO:0000259" key="8">
    <source>
        <dbReference type="Pfam" id="PF00485"/>
    </source>
</evidence>
<feature type="domain" description="Phosphoribulokinase/uridine kinase" evidence="8">
    <location>
        <begin position="39"/>
        <end position="79"/>
    </location>
</feature>
<dbReference type="Gene3D" id="3.40.50.2020">
    <property type="match status" value="1"/>
</dbReference>
<dbReference type="InterPro" id="IPR000836">
    <property type="entry name" value="PRTase_dom"/>
</dbReference>
<reference evidence="10" key="1">
    <citation type="submission" date="2021-03" db="EMBL/GenBank/DDBJ databases">
        <title>Comparative genomics and phylogenomic investigation of the class Geoglossomycetes provide insights into ecological specialization and systematics.</title>
        <authorList>
            <person name="Melie T."/>
            <person name="Pirro S."/>
            <person name="Miller A.N."/>
            <person name="Quandt A."/>
        </authorList>
    </citation>
    <scope>NUCLEOTIDE SEQUENCE</scope>
    <source>
        <strain evidence="10">GBOQ0MN5Z8</strain>
    </source>
</reference>
<evidence type="ECO:0000256" key="6">
    <source>
        <dbReference type="ARBA" id="ARBA00022777"/>
    </source>
</evidence>
<organism evidence="10 11">
    <name type="scientific">Glutinoglossum americanum</name>
    <dbReference type="NCBI Taxonomy" id="1670608"/>
    <lineage>
        <taxon>Eukaryota</taxon>
        <taxon>Fungi</taxon>
        <taxon>Dikarya</taxon>
        <taxon>Ascomycota</taxon>
        <taxon>Pezizomycotina</taxon>
        <taxon>Geoglossomycetes</taxon>
        <taxon>Geoglossales</taxon>
        <taxon>Geoglossaceae</taxon>
        <taxon>Glutinoglossum</taxon>
    </lineage>
</organism>
<comment type="similarity">
    <text evidence="2">Belongs to the uridine kinase family.</text>
</comment>
<proteinExistence type="inferred from homology"/>
<dbReference type="GO" id="GO:0005524">
    <property type="term" value="F:ATP binding"/>
    <property type="evidence" value="ECO:0007669"/>
    <property type="project" value="UniProtKB-KW"/>
</dbReference>
<dbReference type="InterPro" id="IPR006083">
    <property type="entry name" value="PRK/URK"/>
</dbReference>
<evidence type="ECO:0000256" key="5">
    <source>
        <dbReference type="ARBA" id="ARBA00022741"/>
    </source>
</evidence>
<keyword evidence="5" id="KW-0547">Nucleotide-binding</keyword>
<dbReference type="Proteomes" id="UP000698800">
    <property type="component" value="Unassembled WGS sequence"/>
</dbReference>
<dbReference type="EC" id="2.7.1.48" evidence="3"/>
<accession>A0A9P8IDX3</accession>
<evidence type="ECO:0000313" key="11">
    <source>
        <dbReference type="Proteomes" id="UP000698800"/>
    </source>
</evidence>
<dbReference type="OrthoDB" id="738517at2759"/>
<comment type="pathway">
    <text evidence="1">Pyrimidine metabolism; UMP biosynthesis via salvage pathway; UMP from uridine: step 1/1.</text>
</comment>
<dbReference type="InterPro" id="IPR027417">
    <property type="entry name" value="P-loop_NTPase"/>
</dbReference>
<sequence length="319" mass="36083">MGGHVYGRNSWKLWFWKDFICGEGRIISGPTVGGDSFNVLRDVRDRGRDVEGCLKQWFGFVKPNFVRYVEPQKKNADIIEADIVVKHIQRTLVEKSEKHRAELQKLGKEVSEEPLSSSVLLLRQTPQLLGMSTILQNEETNREDFIFYFDRLATLLVERAMENFRFEAKIVQSPQGSLYKGLQPAGEVSAVVILRSGTTLETGLKRIIPDCRTGRLLIQSNIRTGEPELHYRKLPEDIASHDGVLLLDPQISSGGAALMAVKVLVDHGVAEEKVVFVTYVAEKIGLNRLTMVFPGIKVVVGRVVEEFEKRWVEERYLGC</sequence>
<keyword evidence="4" id="KW-0808">Transferase</keyword>